<evidence type="ECO:0000256" key="2">
    <source>
        <dbReference type="ARBA" id="ARBA00022695"/>
    </source>
</evidence>
<feature type="compositionally biased region" description="Low complexity" evidence="7">
    <location>
        <begin position="725"/>
        <end position="743"/>
    </location>
</feature>
<evidence type="ECO:0000256" key="7">
    <source>
        <dbReference type="SAM" id="MobiDB-lite"/>
    </source>
</evidence>
<protein>
    <recommendedName>
        <fullName evidence="16">Transposase</fullName>
    </recommendedName>
</protein>
<dbReference type="PANTHER" id="PTHR47326:SF1">
    <property type="entry name" value="HTH PSQ-TYPE DOMAIN-CONTAINING PROTEIN"/>
    <property type="match status" value="1"/>
</dbReference>
<evidence type="ECO:0000256" key="3">
    <source>
        <dbReference type="ARBA" id="ARBA00022722"/>
    </source>
</evidence>
<dbReference type="Pfam" id="PF21788">
    <property type="entry name" value="TNP-like_GBD"/>
    <property type="match status" value="1"/>
</dbReference>
<comment type="caution">
    <text evidence="14">The sequence shown here is derived from an EMBL/GenBank/DDBJ whole genome shotgun (WGS) entry which is preliminary data.</text>
</comment>
<dbReference type="InterPro" id="IPR012337">
    <property type="entry name" value="RNaseH-like_sf"/>
</dbReference>
<evidence type="ECO:0008006" key="16">
    <source>
        <dbReference type="Google" id="ProtNLM"/>
    </source>
</evidence>
<dbReference type="PANTHER" id="PTHR47326">
    <property type="entry name" value="TRANSPOSABLE ELEMENT TC3 TRANSPOSASE-LIKE PROTEIN"/>
    <property type="match status" value="1"/>
</dbReference>
<dbReference type="InterPro" id="IPR036397">
    <property type="entry name" value="RNaseH_sf"/>
</dbReference>
<feature type="domain" description="PiggyBac transposable element-derived protein" evidence="8">
    <location>
        <begin position="2907"/>
        <end position="2967"/>
    </location>
</feature>
<dbReference type="GO" id="GO:0003964">
    <property type="term" value="F:RNA-directed DNA polymerase activity"/>
    <property type="evidence" value="ECO:0007669"/>
    <property type="project" value="UniProtKB-KW"/>
</dbReference>
<keyword evidence="5" id="KW-0378">Hydrolase</keyword>
<keyword evidence="15" id="KW-1185">Reference proteome</keyword>
<dbReference type="Pfam" id="PF14529">
    <property type="entry name" value="Exo_endo_phos_2"/>
    <property type="match status" value="1"/>
</dbReference>
<dbReference type="GO" id="GO:0004519">
    <property type="term" value="F:endonuclease activity"/>
    <property type="evidence" value="ECO:0007669"/>
    <property type="project" value="UniProtKB-KW"/>
</dbReference>
<dbReference type="SUPFAM" id="SSF56219">
    <property type="entry name" value="DNase I-like"/>
    <property type="match status" value="1"/>
</dbReference>
<evidence type="ECO:0000256" key="5">
    <source>
        <dbReference type="ARBA" id="ARBA00022801"/>
    </source>
</evidence>
<keyword evidence="4" id="KW-0255">Endonuclease</keyword>
<feature type="domain" description="Endonuclease/exonuclease/phosphatase" evidence="9">
    <location>
        <begin position="1092"/>
        <end position="1204"/>
    </location>
</feature>
<dbReference type="Pfam" id="PF17917">
    <property type="entry name" value="RT_RNaseH"/>
    <property type="match status" value="1"/>
</dbReference>
<accession>A0A8J6LGD0</accession>
<dbReference type="CDD" id="cd09274">
    <property type="entry name" value="RNase_HI_RT_Ty3"/>
    <property type="match status" value="1"/>
</dbReference>
<dbReference type="InterPro" id="IPR040676">
    <property type="entry name" value="DUF5641"/>
</dbReference>
<dbReference type="InterPro" id="IPR048366">
    <property type="entry name" value="TNP-like_GBD"/>
</dbReference>
<dbReference type="GO" id="GO:0016787">
    <property type="term" value="F:hydrolase activity"/>
    <property type="evidence" value="ECO:0007669"/>
    <property type="project" value="UniProtKB-KW"/>
</dbReference>
<feature type="domain" description="Reverse transcriptase RNase H-like" evidence="10">
    <location>
        <begin position="2535"/>
        <end position="2628"/>
    </location>
</feature>
<evidence type="ECO:0000259" key="10">
    <source>
        <dbReference type="Pfam" id="PF17917"/>
    </source>
</evidence>
<evidence type="ECO:0000259" key="9">
    <source>
        <dbReference type="Pfam" id="PF14529"/>
    </source>
</evidence>
<reference evidence="14" key="1">
    <citation type="journal article" date="2020" name="J Insects Food Feed">
        <title>The yellow mealworm (Tenebrio molitor) genome: a resource for the emerging insects as food and feed industry.</title>
        <authorList>
            <person name="Eriksson T."/>
            <person name="Andere A."/>
            <person name="Kelstrup H."/>
            <person name="Emery V."/>
            <person name="Picard C."/>
        </authorList>
    </citation>
    <scope>NUCLEOTIDE SEQUENCE</scope>
    <source>
        <strain evidence="14">Stoneville</strain>
        <tissue evidence="14">Whole head</tissue>
    </source>
</reference>
<evidence type="ECO:0000313" key="14">
    <source>
        <dbReference type="EMBL" id="KAH0812001.1"/>
    </source>
</evidence>
<dbReference type="GO" id="GO:0003676">
    <property type="term" value="F:nucleic acid binding"/>
    <property type="evidence" value="ECO:0007669"/>
    <property type="project" value="InterPro"/>
</dbReference>
<dbReference type="Gene3D" id="3.60.10.10">
    <property type="entry name" value="Endonuclease/exonuclease/phosphatase"/>
    <property type="match status" value="1"/>
</dbReference>
<dbReference type="InterPro" id="IPR005135">
    <property type="entry name" value="Endo/exonuclease/phosphatase"/>
</dbReference>
<dbReference type="InterPro" id="IPR029526">
    <property type="entry name" value="PGBD"/>
</dbReference>
<evidence type="ECO:0000256" key="1">
    <source>
        <dbReference type="ARBA" id="ARBA00022679"/>
    </source>
</evidence>
<evidence type="ECO:0000259" key="8">
    <source>
        <dbReference type="Pfam" id="PF13843"/>
    </source>
</evidence>
<dbReference type="SUPFAM" id="SSF53098">
    <property type="entry name" value="Ribonuclease H-like"/>
    <property type="match status" value="1"/>
</dbReference>
<feature type="domain" description="Transposable element P transposase-like RNase H" evidence="12">
    <location>
        <begin position="1427"/>
        <end position="1558"/>
    </location>
</feature>
<feature type="domain" description="Transposable element P transposase-like GTP-binding insertion" evidence="13">
    <location>
        <begin position="1590"/>
        <end position="1713"/>
    </location>
</feature>
<keyword evidence="2" id="KW-0548">Nucleotidyltransferase</keyword>
<evidence type="ECO:0000256" key="6">
    <source>
        <dbReference type="ARBA" id="ARBA00022918"/>
    </source>
</evidence>
<dbReference type="Pfam" id="PF13843">
    <property type="entry name" value="DDE_Tnp_1_7"/>
    <property type="match status" value="2"/>
</dbReference>
<dbReference type="Gene3D" id="3.30.420.10">
    <property type="entry name" value="Ribonuclease H-like superfamily/Ribonuclease H"/>
    <property type="match status" value="3"/>
</dbReference>
<feature type="domain" description="PiggyBac transposable element-derived protein" evidence="8">
    <location>
        <begin position="2977"/>
        <end position="3077"/>
    </location>
</feature>
<evidence type="ECO:0000259" key="11">
    <source>
        <dbReference type="Pfam" id="PF18701"/>
    </source>
</evidence>
<feature type="compositionally biased region" description="Basic and acidic residues" evidence="7">
    <location>
        <begin position="697"/>
        <end position="715"/>
    </location>
</feature>
<evidence type="ECO:0000313" key="15">
    <source>
        <dbReference type="Proteomes" id="UP000719412"/>
    </source>
</evidence>
<evidence type="ECO:0000259" key="13">
    <source>
        <dbReference type="Pfam" id="PF21788"/>
    </source>
</evidence>
<name>A0A8J6LGD0_TENMO</name>
<sequence>MYSDNATTFKGSDRELRFIHQEVIKSELFKNFISNCAENNVEWHFIPPRSPHVGGIWEAGIKDVHMSHIEAYLNSRPITPLFSNPDDLSPLTPGHFLIGTALTAPAESDVTEINIHRLDQWQKIQQVRQHFWKRWSREYIVELQQPSKWATSTRPAVVGDIVIVHEDNIPPLCWSLGRIEAVHPGRDGKLHCMRVVERYLNTGNVTKQKPAGKPSTLNEEVVEDIRTRMQRNPNTSIRRLSLQTGLSYGSCSTVLKKMLRYHPYKISVVQSLIPPDYLQRVRFCNWFNEIMNNDILDNTFFSDEGWFHLDGYVNKQNYRIWSGENHHAVRTATLHPVKVGVWLAVSRQRVYGPVFFNFTVNSERYIQYMLQPFLNQLTDQERQIGYFQQDSARAHTARATMRYLYQNFGDRVISEGVWPSRSPDLTPLDFSLFGFLKDNVFRNVLHTAEELQAAIIQEMSDGLVAYTTQGAGDDCADMTYYNPGSPKLPVIHRYDCAGTKFNPLTERMMIRENEWNVLMLLMLVIVGDKAIGVVLMAAVDANYCLIYAEVGCQGRISDGGVFKHTVLYDKLEREHLEIPLDAPLIIDHERTLLPFLFVADDAFPLRRNIMKPYPGVHSKGMRIVCMQNYFHVRTCSHKATFALMCALFTDFCPNVHACQASVSFAMRDSIHTMREPLQMQQICERAHICSHSVEPALEKDDTRSDVTRELWERPGKTSKRRRRASSTSSSSSSSSESSSASNSTGDKKQIKQLKKQLSSLQKRIGSGSSGLKVTIDKTLIPMFDPDIPPECMIDSIIEGINDESLKLSLRAASFETLSTQYPKSGRCRGFVGAALQNDIGGDRVGNHEQKNAGEIQPGMNLQNMFKEAQAEISALRSHIIVSSGWQSGGSLSLIKRAQLADGYTWKCKDCKTAQILLLMYGWSRDYSQKDLAHETRIGDTASHTTVDWCSFFREVAWMTLEIRKLSKSTRVSFFIGNITAASGGKDIGCLAASRDTGKGFLVDVENRNSETLEEIIQAIDIIMISETHFTKKHYLRIPKYKVYHTRHPSDKAHGGTAIVVRDSIKHHEREKFTKDYLQATSVTIEEERGPITMSAIYCPPKHLNKKEHFEGFFKTLGNKFFAGGDYNAKHPTWGSRLITPKGRELFKAMKANNLQHLSTGEPTYWPIDRNKIPDVIDFCIPKGIDTKKCKVETCLDLSSDHSIVMLTVYSQILNKEKQPSLHNSKTDWDAFREKLDSLIWLNQPLKTEVDIETTVEYLTKSIQEAAWSARPTYEAPHRKNEISTIVKDKIAEKRHLRKQWQLARTVENKRKLNKATKELKDWIQEEQNRGIQEYLESLRYILPGSIIISDGWRAYNNVRNIGGGLYEHQVIIHEDNFVDPNDHNIHTQNVENMWMRPKRKLRRQFACNPPLQILLEAKFGWLPNPIDAGINEALFDNLKANVRQSREQERNCILLFDEVSLEPHIDVNRKTHGFDAFVHTGLQQSNIIADHALVFMIRGLSGKWKKPLMFTFCRGTTPAANLMAHIRNVIHHCEEAGLRIVASVSDQGATNVSAVNQLVQGSGTARHDARQLKKYNVSNQSVIHIYDPPHLLKGIRNNLMRRDLYWEREGDIISARWEDIIYANEADNTSGELRSMPKMTDGHVYSAKIEKMKLSCAAEVFSHSVASVMTVLSRIPSEGMDPQNLKDTATIFKFFDRLFDSVNASTLFNKSGKEHKCAASAHLEKSRRKDSPKHQEEKQEHDVATASTSGTISKKRKTFSYVKKTFLNSLLKTSEKKKFEDVSTAESMSTSASDTEQLIDDTNNNKDPSYTSTPQLNESDSENEIDDENIRVSPIDYKHEPPLKRREILKHKGPHPVVIFSKGSHLVVIFSKGPHLVVIFSKGTTPGGHLLQGITPGGHLLQGITSGGHLLQSQPHLVVISPNDWEDFRTNHRHLEHDPGIESTTYYAKDDYDVANLAYVKGAGKIEALRPQPSRSPQVEDMSFFKDMTRESLPPLPRIELPTFSGVYSEWESFRDAFMTAVYLKQPGKGPAALIVQNVAVTDANFEPVWKEEEVRALEALGCPTQHWDDISVFMTLLRLDSSTRLEWQQDLSNSDKQKKLVDSAYTPALPIFQQLELFLDHRIRALEMSTVESKPMQSVPNYRSVPVQARVHAVGAASGSPGEQLAPRSDKRTCPLCKEDHAIFRCETFKGRSAEERRDQVYRLQLCLNCLGKHRVRNCRSTSACRTCAQKHHTLLHDCYKRPNPPKRAPEPERSPIVNMVRYLHLNRVVLLATAQVIVCSPTGKQTQTRALLDSGSEITLIAEHVVHQLQLPRMSPCLVLLKVLRTMRRKIQKLEKSVQQFKSRARFTNHPGDDKMIPAFDPQKTDLAVESWVRRVDELADTYEWDSLRTVRLVYSLGGMARLCDDSQDQLISSWKNIKKKLIKQFPLPFAKLLIFLYQHKSKSSSYSTTMHEAHGHKKNCFYIIYIYIVYEIAPDLDVSESKHKYAPHARPHLTQIPRAATASGRQTAESTFAKCKNALSEAALLAHPLLDAPLRLTTDASDSNRGQLIASRFFPKKLNNAQRSYSTYDRELLAIYEAIKHFRHSLEGRIFVVQTDHKPLVYAFRQRAEKASPRQLRHLDFIGQFTTEIEHISGEDNVVADTLSRIEKVCTPTVIKPEELAEKQERRDPQLRGVRAANTTGLKLKKTHSPLRTSYSTEKSLRALPQPVAPKWQSHRQINSKTVRLALHRTRHFSMVPGLPNLPEIQKERFEHVHVDFIGPLPPCQGCSYCLTMTDHQVARGIKRCRTSPYRPECNGLIERWHRTLKAAIKCHEDDNWGDVLPSSPRTTSYRKARPTMLTSRATTKQQHLIAQQLTQQMRQLRPAPTNHHDNRKVSNVTQTIVNENDVTPHAKLHEWLPIFLNEALFWINYLYGYSPFTKLADYWRREPMFRNEFASAVMSRNRFELLLKMVHFADNENKPHTNRVWSIRGAAKSANTSLGTVRKNPKGNPREVVQKELTGGEYIARENRKGITILSWRDKRYVLMLSTKHSDSQIEVQNRRGQANTKPEMIVAYNEGKSPVDLSDQMAAYQTPQKEHQMVSEISV</sequence>
<dbReference type="InterPro" id="IPR048365">
    <property type="entry name" value="TNP-like_RNaseH_N"/>
</dbReference>
<dbReference type="InterPro" id="IPR041373">
    <property type="entry name" value="RT_RNaseH"/>
</dbReference>
<feature type="compositionally biased region" description="Basic and acidic residues" evidence="7">
    <location>
        <begin position="1718"/>
        <end position="1743"/>
    </location>
</feature>
<feature type="region of interest" description="Disordered" evidence="7">
    <location>
        <begin position="697"/>
        <end position="761"/>
    </location>
</feature>
<gene>
    <name evidence="14" type="ORF">GEV33_010790</name>
</gene>
<feature type="compositionally biased region" description="Polar residues" evidence="7">
    <location>
        <begin position="1784"/>
        <end position="1816"/>
    </location>
</feature>
<dbReference type="GO" id="GO:0042575">
    <property type="term" value="C:DNA polymerase complex"/>
    <property type="evidence" value="ECO:0007669"/>
    <property type="project" value="UniProtKB-ARBA"/>
</dbReference>
<dbReference type="InterPro" id="IPR043502">
    <property type="entry name" value="DNA/RNA_pol_sf"/>
</dbReference>
<keyword evidence="3" id="KW-0540">Nuclease</keyword>
<feature type="region of interest" description="Disordered" evidence="7">
    <location>
        <begin position="1718"/>
        <end position="1749"/>
    </location>
</feature>
<dbReference type="EMBL" id="JABDTM020026382">
    <property type="protein sequence ID" value="KAH0812001.1"/>
    <property type="molecule type" value="Genomic_DNA"/>
</dbReference>
<keyword evidence="6" id="KW-0695">RNA-directed DNA polymerase</keyword>
<evidence type="ECO:0000259" key="12">
    <source>
        <dbReference type="Pfam" id="PF21787"/>
    </source>
</evidence>
<feature type="region of interest" description="Disordered" evidence="7">
    <location>
        <begin position="1781"/>
        <end position="1833"/>
    </location>
</feature>
<organism evidence="14 15">
    <name type="scientific">Tenebrio molitor</name>
    <name type="common">Yellow mealworm beetle</name>
    <dbReference type="NCBI Taxonomy" id="7067"/>
    <lineage>
        <taxon>Eukaryota</taxon>
        <taxon>Metazoa</taxon>
        <taxon>Ecdysozoa</taxon>
        <taxon>Arthropoda</taxon>
        <taxon>Hexapoda</taxon>
        <taxon>Insecta</taxon>
        <taxon>Pterygota</taxon>
        <taxon>Neoptera</taxon>
        <taxon>Endopterygota</taxon>
        <taxon>Coleoptera</taxon>
        <taxon>Polyphaga</taxon>
        <taxon>Cucujiformia</taxon>
        <taxon>Tenebrionidae</taxon>
        <taxon>Tenebrio</taxon>
    </lineage>
</organism>
<dbReference type="Pfam" id="PF21787">
    <property type="entry name" value="TNP-like_RNaseH_N"/>
    <property type="match status" value="1"/>
</dbReference>
<feature type="domain" description="DUF5641" evidence="11">
    <location>
        <begin position="120"/>
        <end position="195"/>
    </location>
</feature>
<dbReference type="InterPro" id="IPR036691">
    <property type="entry name" value="Endo/exonu/phosph_ase_sf"/>
</dbReference>
<dbReference type="Pfam" id="PF18701">
    <property type="entry name" value="DUF5641"/>
    <property type="match status" value="1"/>
</dbReference>
<dbReference type="SUPFAM" id="SSF56672">
    <property type="entry name" value="DNA/RNA polymerases"/>
    <property type="match status" value="1"/>
</dbReference>
<reference evidence="14" key="2">
    <citation type="submission" date="2021-08" db="EMBL/GenBank/DDBJ databases">
        <authorList>
            <person name="Eriksson T."/>
        </authorList>
    </citation>
    <scope>NUCLEOTIDE SEQUENCE</scope>
    <source>
        <strain evidence="14">Stoneville</strain>
        <tissue evidence="14">Whole head</tissue>
    </source>
</reference>
<keyword evidence="1" id="KW-0808">Transferase</keyword>
<dbReference type="Proteomes" id="UP000719412">
    <property type="component" value="Unassembled WGS sequence"/>
</dbReference>
<evidence type="ECO:0000256" key="4">
    <source>
        <dbReference type="ARBA" id="ARBA00022759"/>
    </source>
</evidence>
<proteinExistence type="predicted"/>